<dbReference type="EMBL" id="BLLO01000015">
    <property type="protein sequence ID" value="GFH77234.1"/>
    <property type="molecule type" value="Genomic_DNA"/>
</dbReference>
<comment type="caution">
    <text evidence="6">The sequence shown here is derived from an EMBL/GenBank/DDBJ whole genome shotgun (WGS) entry which is preliminary data.</text>
</comment>
<feature type="compositionally biased region" description="Basic and acidic residues" evidence="1">
    <location>
        <begin position="39"/>
        <end position="49"/>
    </location>
</feature>
<evidence type="ECO:0000313" key="2">
    <source>
        <dbReference type="EMBL" id="GFH77234.1"/>
    </source>
</evidence>
<dbReference type="Proteomes" id="UP000480804">
    <property type="component" value="Unassembled WGS sequence"/>
</dbReference>
<proteinExistence type="predicted"/>
<evidence type="ECO:0000256" key="1">
    <source>
        <dbReference type="SAM" id="MobiDB-lite"/>
    </source>
</evidence>
<feature type="region of interest" description="Disordered" evidence="1">
    <location>
        <begin position="37"/>
        <end position="77"/>
    </location>
</feature>
<dbReference type="EMBL" id="BLLO01000017">
    <property type="protein sequence ID" value="GFH77881.1"/>
    <property type="molecule type" value="Genomic_DNA"/>
</dbReference>
<dbReference type="EMBL" id="BMSC01000013">
    <property type="protein sequence ID" value="GGU81655.1"/>
    <property type="molecule type" value="Genomic_DNA"/>
</dbReference>
<dbReference type="EMBL" id="BLLO01000029">
    <property type="protein sequence ID" value="GFH80569.1"/>
    <property type="molecule type" value="Genomic_DNA"/>
</dbReference>
<evidence type="ECO:0000313" key="4">
    <source>
        <dbReference type="EMBL" id="GFH80569.1"/>
    </source>
</evidence>
<dbReference type="AlphaFoldDB" id="A0A6A0CVX0"/>
<protein>
    <submittedName>
        <fullName evidence="6">Uncharacterized protein</fullName>
    </submittedName>
</protein>
<reference evidence="6" key="3">
    <citation type="submission" date="2020-09" db="EMBL/GenBank/DDBJ databases">
        <authorList>
            <person name="Sun Q."/>
            <person name="Ohkuma M."/>
        </authorList>
    </citation>
    <scope>NUCLEOTIDE SEQUENCE</scope>
    <source>
        <strain evidence="6">JCM 4136</strain>
    </source>
</reference>
<evidence type="ECO:0000313" key="6">
    <source>
        <dbReference type="EMBL" id="GGU81655.1"/>
    </source>
</evidence>
<evidence type="ECO:0000313" key="5">
    <source>
        <dbReference type="EMBL" id="GFH80592.1"/>
    </source>
</evidence>
<evidence type="ECO:0000313" key="3">
    <source>
        <dbReference type="EMBL" id="GFH77881.1"/>
    </source>
</evidence>
<accession>A0A6A0CVX0</accession>
<evidence type="ECO:0000313" key="8">
    <source>
        <dbReference type="Proteomes" id="UP000660975"/>
    </source>
</evidence>
<organism evidence="6 8">
    <name type="scientific">Streptomyces gougerotii</name>
    <dbReference type="NCBI Taxonomy" id="53448"/>
    <lineage>
        <taxon>Bacteria</taxon>
        <taxon>Bacillati</taxon>
        <taxon>Actinomycetota</taxon>
        <taxon>Actinomycetes</taxon>
        <taxon>Kitasatosporales</taxon>
        <taxon>Streptomycetaceae</taxon>
        <taxon>Streptomyces</taxon>
        <taxon>Streptomyces diastaticus group</taxon>
    </lineage>
</organism>
<gene>
    <name evidence="6" type="ORF">GCM10010227_39900</name>
    <name evidence="2" type="ORF">Sgou_19040</name>
    <name evidence="3" type="ORF">Sgou_25510</name>
    <name evidence="4" type="ORF">Sgou_52390</name>
    <name evidence="5" type="ORF">Sgou_52620</name>
</gene>
<name>A0A6A0CVX0_9ACTN</name>
<dbReference type="EMBL" id="BLLO01000029">
    <property type="protein sequence ID" value="GFH80592.1"/>
    <property type="molecule type" value="Genomic_DNA"/>
</dbReference>
<keyword evidence="7" id="KW-1185">Reference proteome</keyword>
<reference evidence="6" key="1">
    <citation type="journal article" date="2014" name="Int. J. Syst. Evol. Microbiol.">
        <title>Complete genome sequence of Corynebacterium casei LMG S-19264T (=DSM 44701T), isolated from a smear-ripened cheese.</title>
        <authorList>
            <consortium name="US DOE Joint Genome Institute (JGI-PGF)"/>
            <person name="Walter F."/>
            <person name="Albersmeier A."/>
            <person name="Kalinowski J."/>
            <person name="Ruckert C."/>
        </authorList>
    </citation>
    <scope>NUCLEOTIDE SEQUENCE</scope>
    <source>
        <strain evidence="6">JCM 4136</strain>
    </source>
</reference>
<feature type="compositionally biased region" description="Basic residues" evidence="1">
    <location>
        <begin position="50"/>
        <end position="61"/>
    </location>
</feature>
<dbReference type="Proteomes" id="UP000660975">
    <property type="component" value="Unassembled WGS sequence"/>
</dbReference>
<reference evidence="2 7" key="2">
    <citation type="submission" date="2020-02" db="EMBL/GenBank/DDBJ databases">
        <title>Whole genome shotgun sequence of Streptomyces gougerotii NBRC 13043.</title>
        <authorList>
            <person name="Ichikawa N."/>
            <person name="Komaki H."/>
            <person name="Tamura T."/>
        </authorList>
    </citation>
    <scope>NUCLEOTIDE SEQUENCE [LARGE SCALE GENOMIC DNA]</scope>
    <source>
        <strain evidence="2 7">NBRC 13043</strain>
    </source>
</reference>
<sequence>MIDPVVPQRLLQRVGDMFLPDDLGERLRAITAVQRERRHAYERTGDHPHTPKRKRPPRTRQSRPTLAAFRPWGSSVR</sequence>
<evidence type="ECO:0000313" key="7">
    <source>
        <dbReference type="Proteomes" id="UP000480804"/>
    </source>
</evidence>